<gene>
    <name evidence="2" type="ORF">Clacol_006396</name>
</gene>
<comment type="caution">
    <text evidence="2">The sequence shown here is derived from an EMBL/GenBank/DDBJ whole genome shotgun (WGS) entry which is preliminary data.</text>
</comment>
<name>A0AAV5AGY5_9AGAM</name>
<keyword evidence="3" id="KW-1185">Reference proteome</keyword>
<accession>A0AAV5AGY5</accession>
<organism evidence="2 3">
    <name type="scientific">Clathrus columnatus</name>
    <dbReference type="NCBI Taxonomy" id="1419009"/>
    <lineage>
        <taxon>Eukaryota</taxon>
        <taxon>Fungi</taxon>
        <taxon>Dikarya</taxon>
        <taxon>Basidiomycota</taxon>
        <taxon>Agaricomycotina</taxon>
        <taxon>Agaricomycetes</taxon>
        <taxon>Phallomycetidae</taxon>
        <taxon>Phallales</taxon>
        <taxon>Clathraceae</taxon>
        <taxon>Clathrus</taxon>
    </lineage>
</organism>
<evidence type="ECO:0000313" key="3">
    <source>
        <dbReference type="Proteomes" id="UP001050691"/>
    </source>
</evidence>
<reference evidence="2" key="1">
    <citation type="submission" date="2021-10" db="EMBL/GenBank/DDBJ databases">
        <title>De novo Genome Assembly of Clathrus columnatus (Basidiomycota, Fungi) Using Illumina and Nanopore Sequence Data.</title>
        <authorList>
            <person name="Ogiso-Tanaka E."/>
            <person name="Itagaki H."/>
            <person name="Hosoya T."/>
            <person name="Hosaka K."/>
        </authorList>
    </citation>
    <scope>NUCLEOTIDE SEQUENCE</scope>
    <source>
        <strain evidence="2">MO-923</strain>
    </source>
</reference>
<feature type="region of interest" description="Disordered" evidence="1">
    <location>
        <begin position="446"/>
        <end position="515"/>
    </location>
</feature>
<dbReference type="Proteomes" id="UP001050691">
    <property type="component" value="Unassembled WGS sequence"/>
</dbReference>
<feature type="region of interest" description="Disordered" evidence="1">
    <location>
        <begin position="384"/>
        <end position="431"/>
    </location>
</feature>
<evidence type="ECO:0000256" key="1">
    <source>
        <dbReference type="SAM" id="MobiDB-lite"/>
    </source>
</evidence>
<protein>
    <submittedName>
        <fullName evidence="2">Uncharacterized protein</fullName>
    </submittedName>
</protein>
<feature type="compositionally biased region" description="Low complexity" evidence="1">
    <location>
        <begin position="448"/>
        <end position="462"/>
    </location>
</feature>
<feature type="compositionally biased region" description="Polar residues" evidence="1">
    <location>
        <begin position="407"/>
        <end position="423"/>
    </location>
</feature>
<proteinExistence type="predicted"/>
<dbReference type="AlphaFoldDB" id="A0AAV5AGY5"/>
<sequence>MRPIRFASVLVMQDSPKPGGEEKSLNPSKDDLLKSIYFPRNSVERPKFSIVSGPQPAMDLQYILAPVVELSKGRTPSPPPRPPPLHLLPPPVYPLPCPGVATPPGLEPPRERSFVPHPDDVILSFDTTTHTFPRPSKQQNVQSNADPYAENFLRDMIGSDKWDIFSSRLFERRLGLRAKGIKGKGKPGEDDDNRSGVSAIEFLVKVEVVKEVLRTFVPHPYNPLKSLAHTYHAAPSGQVTLTRSTVLALSGWSNTQFSYWARRAEAVSVLGEYDSRLHAVGIALERRLRGDNTIPPNSEAYSVTGKGLDAIIDEVKKRTGKSQFLRGKHSSLDPYGTTATETDQPMYPAPLFAMPTFQADYYNHWVRMPSIRLQDPPSLYPQTIIAPPSAPKKRLFPRPPPYMLDLSETSRAGDSEDSMSSPLMASPSDMPSPVISEVLTLDYDDSSVRSSRVQPSVQSDDVPSYFPLSESRLDLSLDMNNSVNKRKPGEPDTASQKRARTFFNNSSSASDDEFF</sequence>
<evidence type="ECO:0000313" key="2">
    <source>
        <dbReference type="EMBL" id="GJJ12155.1"/>
    </source>
</evidence>
<dbReference type="EMBL" id="BPWL01000007">
    <property type="protein sequence ID" value="GJJ12155.1"/>
    <property type="molecule type" value="Genomic_DNA"/>
</dbReference>